<dbReference type="Proteomes" id="UP000006324">
    <property type="component" value="Unassembled WGS sequence"/>
</dbReference>
<reference evidence="1 2" key="1">
    <citation type="submission" date="2012-09" db="EMBL/GenBank/DDBJ databases">
        <authorList>
            <person name="Harkins D.M."/>
            <person name="Durkin A.S."/>
            <person name="Brinkac L.M."/>
            <person name="Selengut J.D."/>
            <person name="Sanka R."/>
            <person name="DePew J."/>
            <person name="Purushe J."/>
            <person name="Chanthongthip A."/>
            <person name="Lattana O."/>
            <person name="Phetsouvanh R."/>
            <person name="Newton P.N."/>
            <person name="Vinetz J.M."/>
            <person name="Sutton G.G."/>
            <person name="Nelson W.C."/>
            <person name="Fouts D.E."/>
        </authorList>
    </citation>
    <scope>NUCLEOTIDE SEQUENCE [LARGE SCALE GENOMIC DNA]</scope>
    <source>
        <strain evidence="1 2">UI 12621</strain>
    </source>
</reference>
<dbReference type="AlphaFoldDB" id="A0A0F6H410"/>
<dbReference type="EMBL" id="AHNQ02000057">
    <property type="protein sequence ID" value="EKO22932.1"/>
    <property type="molecule type" value="Genomic_DNA"/>
</dbReference>
<organism evidence="1 2">
    <name type="scientific">Leptospira interrogans str. UI 12621</name>
    <dbReference type="NCBI Taxonomy" id="1049937"/>
    <lineage>
        <taxon>Bacteria</taxon>
        <taxon>Pseudomonadati</taxon>
        <taxon>Spirochaetota</taxon>
        <taxon>Spirochaetia</taxon>
        <taxon>Leptospirales</taxon>
        <taxon>Leptospiraceae</taxon>
        <taxon>Leptospira</taxon>
    </lineage>
</organism>
<protein>
    <submittedName>
        <fullName evidence="1">Uncharacterized protein</fullName>
    </submittedName>
</protein>
<evidence type="ECO:0000313" key="2">
    <source>
        <dbReference type="Proteomes" id="UP000006324"/>
    </source>
</evidence>
<dbReference type="RefSeq" id="WP_002113153.1">
    <property type="nucleotide sequence ID" value="NZ_AHNQ02000057.1"/>
</dbReference>
<name>A0A0F6H410_LEPIR</name>
<evidence type="ECO:0000313" key="1">
    <source>
        <dbReference type="EMBL" id="EKO22932.1"/>
    </source>
</evidence>
<gene>
    <name evidence="1" type="ORF">LEP1GSC104_1517</name>
</gene>
<proteinExistence type="predicted"/>
<accession>A0A0F6H410</accession>
<comment type="caution">
    <text evidence="1">The sequence shown here is derived from an EMBL/GenBank/DDBJ whole genome shotgun (WGS) entry which is preliminary data.</text>
</comment>
<sequence length="62" mass="6941">MPILREASLEFTDRVQTQQNAGHVLGARSNSASRFYGLRNNSANTSLNSIHRFYGRSLQVCV</sequence>